<dbReference type="AlphaFoldDB" id="A0A401QTW7"/>
<protein>
    <submittedName>
        <fullName evidence="1">TetR family transcriptional regulator</fullName>
    </submittedName>
</protein>
<comment type="caution">
    <text evidence="1">The sequence shown here is derived from an EMBL/GenBank/DDBJ whole genome shotgun (WGS) entry which is preliminary data.</text>
</comment>
<accession>A0A401QTW7</accession>
<evidence type="ECO:0000313" key="2">
    <source>
        <dbReference type="Proteomes" id="UP000288351"/>
    </source>
</evidence>
<proteinExistence type="predicted"/>
<reference evidence="1 2" key="1">
    <citation type="journal article" date="2019" name="Microbiol. Resour. Announc.">
        <title>Draft Genome Sequence of the Most Traditional epsilon-Poly-l-Lysine Producer, Streptomyces albulus NBRC14147.</title>
        <authorList>
            <person name="Yamanaka K."/>
            <person name="Hamano Y."/>
        </authorList>
    </citation>
    <scope>NUCLEOTIDE SEQUENCE [LARGE SCALE GENOMIC DNA]</scope>
    <source>
        <strain evidence="1 2">NBRC 14147</strain>
    </source>
</reference>
<dbReference type="Proteomes" id="UP000288351">
    <property type="component" value="Unassembled WGS sequence"/>
</dbReference>
<name>A0A401QTW7_STRNR</name>
<dbReference type="Gene3D" id="1.10.357.10">
    <property type="entry name" value="Tetracycline Repressor, domain 2"/>
    <property type="match status" value="1"/>
</dbReference>
<dbReference type="EMBL" id="BHXC01000006">
    <property type="protein sequence ID" value="GCB88846.1"/>
    <property type="molecule type" value="Genomic_DNA"/>
</dbReference>
<organism evidence="1 2">
    <name type="scientific">Streptomyces noursei</name>
    <name type="common">Streptomyces albulus</name>
    <dbReference type="NCBI Taxonomy" id="1971"/>
    <lineage>
        <taxon>Bacteria</taxon>
        <taxon>Bacillati</taxon>
        <taxon>Actinomycetota</taxon>
        <taxon>Actinomycetes</taxon>
        <taxon>Kitasatosporales</taxon>
        <taxon>Streptomycetaceae</taxon>
        <taxon>Streptomyces</taxon>
    </lineage>
</organism>
<sequence length="146" mass="16005">MTIPKIAVAARIANQTVSAYFARKEDLALDHQEEFEFTTSLAHAVATRHLGESALVALRRSFADATVTQNPMADFVGSSRRTSSDSNCGLSSGFFCTTKRPRPRWLSCLPPTWALPCPTAIGEPFKPESFTIRVTKDVKFPSPPGF</sequence>
<evidence type="ECO:0000313" key="1">
    <source>
        <dbReference type="EMBL" id="GCB88846.1"/>
    </source>
</evidence>
<gene>
    <name evidence="1" type="ORF">SALB_01519</name>
</gene>